<dbReference type="InterPro" id="IPR001041">
    <property type="entry name" value="2Fe-2S_ferredoxin-type"/>
</dbReference>
<dbReference type="CDD" id="cd06185">
    <property type="entry name" value="PDR_like"/>
    <property type="match status" value="1"/>
</dbReference>
<dbReference type="InterPro" id="IPR017927">
    <property type="entry name" value="FAD-bd_FR_type"/>
</dbReference>
<evidence type="ECO:0000256" key="1">
    <source>
        <dbReference type="ARBA" id="ARBA00022630"/>
    </source>
</evidence>
<evidence type="ECO:0000259" key="8">
    <source>
        <dbReference type="PROSITE" id="PS51384"/>
    </source>
</evidence>
<dbReference type="AlphaFoldDB" id="A0A4R1NF85"/>
<dbReference type="GO" id="GO:0032259">
    <property type="term" value="P:methylation"/>
    <property type="evidence" value="ECO:0007669"/>
    <property type="project" value="UniProtKB-KW"/>
</dbReference>
<evidence type="ECO:0000256" key="2">
    <source>
        <dbReference type="ARBA" id="ARBA00022714"/>
    </source>
</evidence>
<dbReference type="Proteomes" id="UP000294555">
    <property type="component" value="Unassembled WGS sequence"/>
</dbReference>
<keyword evidence="1" id="KW-0285">Flavoprotein</keyword>
<dbReference type="Pfam" id="PF00111">
    <property type="entry name" value="Fer2"/>
    <property type="match status" value="1"/>
</dbReference>
<proteinExistence type="predicted"/>
<keyword evidence="5" id="KW-0408">Iron</keyword>
<evidence type="ECO:0000313" key="9">
    <source>
        <dbReference type="EMBL" id="TCL04381.1"/>
    </source>
</evidence>
<accession>A0A4R1NF85</accession>
<dbReference type="PROSITE" id="PS51085">
    <property type="entry name" value="2FE2S_FER_2"/>
    <property type="match status" value="1"/>
</dbReference>
<dbReference type="SUPFAM" id="SSF63380">
    <property type="entry name" value="Riboflavin synthase domain-like"/>
    <property type="match status" value="1"/>
</dbReference>
<sequence length="358" mass="38260">MSGQPELFEVVVAERKDRGTGVIIITLARPDGGPLPPFDAGAHIPVQLPGGLLRYYSLCGDPAQRTRYKLAVLVTRHSKGGGQVIREKLLPGVALAVGEPRNHFPLEPHPGPTLLLAGGIGITPLLLMALALKRQGREYLLHYFGRADTLAALAEEPDYREIAGDILVDTQTRPPRQAAVQVDAALGPPSDPLPEDAAAMASAGDAAMSGRDGSLDGILHDWRQRYRRFELYYCGSTEFMQTIRDRCVALGIPLEDCHCESFAPPKVAGEKAFAVKIHGTGEIIPVSAEQTIADALNDAGVGVEISCGQGLCGTCLAQVKEGVPDHRDEYLSADEKAANTKILLCCSRSLSSTLVIDL</sequence>
<evidence type="ECO:0000259" key="7">
    <source>
        <dbReference type="PROSITE" id="PS51085"/>
    </source>
</evidence>
<dbReference type="Gene3D" id="2.40.30.10">
    <property type="entry name" value="Translation factors"/>
    <property type="match status" value="1"/>
</dbReference>
<dbReference type="SUPFAM" id="SSF52343">
    <property type="entry name" value="Ferredoxin reductase-like, C-terminal NADP-linked domain"/>
    <property type="match status" value="1"/>
</dbReference>
<dbReference type="PRINTS" id="PR00409">
    <property type="entry name" value="PHDIOXRDTASE"/>
</dbReference>
<evidence type="ECO:0000256" key="4">
    <source>
        <dbReference type="ARBA" id="ARBA00023002"/>
    </source>
</evidence>
<dbReference type="PROSITE" id="PS00197">
    <property type="entry name" value="2FE2S_FER_1"/>
    <property type="match status" value="1"/>
</dbReference>
<dbReference type="InterPro" id="IPR012675">
    <property type="entry name" value="Beta-grasp_dom_sf"/>
</dbReference>
<dbReference type="PANTHER" id="PTHR47354:SF1">
    <property type="entry name" value="CARNITINE MONOOXYGENASE REDUCTASE SUBUNIT"/>
    <property type="match status" value="1"/>
</dbReference>
<protein>
    <submittedName>
        <fullName evidence="9">Vanillate O-demethylase ferredoxin subunit</fullName>
    </submittedName>
</protein>
<dbReference type="GO" id="GO:0008168">
    <property type="term" value="F:methyltransferase activity"/>
    <property type="evidence" value="ECO:0007669"/>
    <property type="project" value="UniProtKB-KW"/>
</dbReference>
<dbReference type="PANTHER" id="PTHR47354">
    <property type="entry name" value="NADH OXIDOREDUCTASE HCR"/>
    <property type="match status" value="1"/>
</dbReference>
<dbReference type="InterPro" id="IPR050415">
    <property type="entry name" value="MRET"/>
</dbReference>
<organism evidence="9 10">
    <name type="scientific">Sodalis ligni</name>
    <dbReference type="NCBI Taxonomy" id="2697027"/>
    <lineage>
        <taxon>Bacteria</taxon>
        <taxon>Pseudomonadati</taxon>
        <taxon>Pseudomonadota</taxon>
        <taxon>Gammaproteobacteria</taxon>
        <taxon>Enterobacterales</taxon>
        <taxon>Bruguierivoracaceae</taxon>
        <taxon>Sodalis</taxon>
    </lineage>
</organism>
<keyword evidence="9" id="KW-0808">Transferase</keyword>
<keyword evidence="6" id="KW-0411">Iron-sulfur</keyword>
<feature type="domain" description="FAD-binding FR-type" evidence="8">
    <location>
        <begin position="5"/>
        <end position="107"/>
    </location>
</feature>
<dbReference type="InterPro" id="IPR006058">
    <property type="entry name" value="2Fe2S_fd_BS"/>
</dbReference>
<dbReference type="Gene3D" id="3.10.20.30">
    <property type="match status" value="1"/>
</dbReference>
<keyword evidence="4" id="KW-0560">Oxidoreductase</keyword>
<dbReference type="InterPro" id="IPR039261">
    <property type="entry name" value="FNR_nucleotide-bd"/>
</dbReference>
<evidence type="ECO:0000256" key="5">
    <source>
        <dbReference type="ARBA" id="ARBA00023004"/>
    </source>
</evidence>
<gene>
    <name evidence="9" type="ORF">EZJ58_2495</name>
</gene>
<dbReference type="SUPFAM" id="SSF54292">
    <property type="entry name" value="2Fe-2S ferredoxin-like"/>
    <property type="match status" value="1"/>
</dbReference>
<keyword evidence="10" id="KW-1185">Reference proteome</keyword>
<comment type="caution">
    <text evidence="9">The sequence shown here is derived from an EMBL/GenBank/DDBJ whole genome shotgun (WGS) entry which is preliminary data.</text>
</comment>
<dbReference type="InterPro" id="IPR036010">
    <property type="entry name" value="2Fe-2S_ferredoxin-like_sf"/>
</dbReference>
<evidence type="ECO:0000313" key="10">
    <source>
        <dbReference type="Proteomes" id="UP000294555"/>
    </source>
</evidence>
<dbReference type="GO" id="GO:0051537">
    <property type="term" value="F:2 iron, 2 sulfur cluster binding"/>
    <property type="evidence" value="ECO:0007669"/>
    <property type="project" value="UniProtKB-KW"/>
</dbReference>
<dbReference type="EMBL" id="SJOI01000001">
    <property type="protein sequence ID" value="TCL04381.1"/>
    <property type="molecule type" value="Genomic_DNA"/>
</dbReference>
<keyword evidence="3" id="KW-0479">Metal-binding</keyword>
<keyword evidence="9" id="KW-0489">Methyltransferase</keyword>
<dbReference type="GO" id="GO:0046872">
    <property type="term" value="F:metal ion binding"/>
    <property type="evidence" value="ECO:0007669"/>
    <property type="project" value="UniProtKB-KW"/>
</dbReference>
<dbReference type="GO" id="GO:0016491">
    <property type="term" value="F:oxidoreductase activity"/>
    <property type="evidence" value="ECO:0007669"/>
    <property type="project" value="UniProtKB-KW"/>
</dbReference>
<dbReference type="InterPro" id="IPR017938">
    <property type="entry name" value="Riboflavin_synthase-like_b-brl"/>
</dbReference>
<dbReference type="PROSITE" id="PS51384">
    <property type="entry name" value="FAD_FR"/>
    <property type="match status" value="1"/>
</dbReference>
<dbReference type="OrthoDB" id="9801223at2"/>
<evidence type="ECO:0000256" key="6">
    <source>
        <dbReference type="ARBA" id="ARBA00023014"/>
    </source>
</evidence>
<dbReference type="CDD" id="cd00207">
    <property type="entry name" value="fer2"/>
    <property type="match status" value="1"/>
</dbReference>
<reference evidence="9 10" key="1">
    <citation type="submission" date="2019-02" db="EMBL/GenBank/DDBJ databases">
        <title>Investigation of anaerobic lignin degradation for improved lignocellulosic biofuels.</title>
        <authorList>
            <person name="Deangelis K."/>
        </authorList>
    </citation>
    <scope>NUCLEOTIDE SEQUENCE [LARGE SCALE GENOMIC DNA]</scope>
    <source>
        <strain evidence="9 10">159R</strain>
    </source>
</reference>
<feature type="domain" description="2Fe-2S ferredoxin-type" evidence="7">
    <location>
        <begin position="271"/>
        <end position="358"/>
    </location>
</feature>
<evidence type="ECO:0000256" key="3">
    <source>
        <dbReference type="ARBA" id="ARBA00022723"/>
    </source>
</evidence>
<dbReference type="Gene3D" id="3.40.50.80">
    <property type="entry name" value="Nucleotide-binding domain of ferredoxin-NADP reductase (FNR) module"/>
    <property type="match status" value="1"/>
</dbReference>
<keyword evidence="2" id="KW-0001">2Fe-2S</keyword>
<name>A0A4R1NF85_9GAMM</name>
<dbReference type="RefSeq" id="WP_132923172.1">
    <property type="nucleotide sequence ID" value="NZ_SJOI01000001.1"/>
</dbReference>